<sequence>MTFDAADRSAVAQFVRNCGAGVIASIGPDAEPQAAFVGLTATDDGLLVLDALESSRKAANVAARPGVAVVVTEGDVTVQLEGRARVSVDEERRRVGAAYDERFPGSRALDDGFVVIAIEVRWVRVYDVGTNPACVTESDWA</sequence>
<evidence type="ECO:0000256" key="1">
    <source>
        <dbReference type="ARBA" id="ARBA00023002"/>
    </source>
</evidence>
<dbReference type="Pfam" id="PF01243">
    <property type="entry name" value="PNPOx_N"/>
    <property type="match status" value="1"/>
</dbReference>
<dbReference type="RefSeq" id="WP_285630030.1">
    <property type="nucleotide sequence ID" value="NZ_BAAAUK010000001.1"/>
</dbReference>
<reference evidence="3" key="1">
    <citation type="submission" date="2022-08" db="EMBL/GenBank/DDBJ databases">
        <title>Draft genome sequence of Microbacterium arabinogalactanolyticum JCM 9171.</title>
        <authorList>
            <person name="Fujita K."/>
            <person name="Ishiwata A."/>
            <person name="Fushinobu S."/>
        </authorList>
    </citation>
    <scope>NUCLEOTIDE SEQUENCE</scope>
    <source>
        <strain evidence="3">JCM 9171</strain>
    </source>
</reference>
<evidence type="ECO:0000313" key="4">
    <source>
        <dbReference type="Proteomes" id="UP001165068"/>
    </source>
</evidence>
<evidence type="ECO:0000313" key="3">
    <source>
        <dbReference type="EMBL" id="GLC83575.1"/>
    </source>
</evidence>
<dbReference type="InterPro" id="IPR011576">
    <property type="entry name" value="Pyridox_Oxase_N"/>
</dbReference>
<name>A0ABQ5ND08_9MICO</name>
<dbReference type="Proteomes" id="UP001165068">
    <property type="component" value="Unassembled WGS sequence"/>
</dbReference>
<organism evidence="3 4">
    <name type="scientific">Microbacterium arabinogalactanolyticum</name>
    <dbReference type="NCBI Taxonomy" id="69365"/>
    <lineage>
        <taxon>Bacteria</taxon>
        <taxon>Bacillati</taxon>
        <taxon>Actinomycetota</taxon>
        <taxon>Actinomycetes</taxon>
        <taxon>Micrococcales</taxon>
        <taxon>Microbacteriaceae</taxon>
        <taxon>Microbacterium</taxon>
    </lineage>
</organism>
<dbReference type="InterPro" id="IPR012349">
    <property type="entry name" value="Split_barrel_FMN-bd"/>
</dbReference>
<dbReference type="Gene3D" id="2.30.110.10">
    <property type="entry name" value="Electron Transport, Fmn-binding Protein, Chain A"/>
    <property type="match status" value="1"/>
</dbReference>
<evidence type="ECO:0000259" key="2">
    <source>
        <dbReference type="Pfam" id="PF01243"/>
    </source>
</evidence>
<protein>
    <submittedName>
        <fullName evidence="3">Pyridoxamine 5'-phosphate oxidase</fullName>
    </submittedName>
</protein>
<feature type="domain" description="Pyridoxamine 5'-phosphate oxidase N-terminal" evidence="2">
    <location>
        <begin position="10"/>
        <end position="125"/>
    </location>
</feature>
<dbReference type="SUPFAM" id="SSF50475">
    <property type="entry name" value="FMN-binding split barrel"/>
    <property type="match status" value="1"/>
</dbReference>
<keyword evidence="4" id="KW-1185">Reference proteome</keyword>
<dbReference type="PANTHER" id="PTHR35176:SF6">
    <property type="entry name" value="HEME OXYGENASE HI_0854-RELATED"/>
    <property type="match status" value="1"/>
</dbReference>
<accession>A0ABQ5ND08</accession>
<dbReference type="EMBL" id="BRZC01000002">
    <property type="protein sequence ID" value="GLC83575.1"/>
    <property type="molecule type" value="Genomic_DNA"/>
</dbReference>
<keyword evidence="1" id="KW-0560">Oxidoreductase</keyword>
<gene>
    <name evidence="3" type="ORF">MIAR_01630</name>
</gene>
<dbReference type="InterPro" id="IPR052019">
    <property type="entry name" value="F420H2_bilvrd_red/Heme_oxyg"/>
</dbReference>
<comment type="caution">
    <text evidence="3">The sequence shown here is derived from an EMBL/GenBank/DDBJ whole genome shotgun (WGS) entry which is preliminary data.</text>
</comment>
<dbReference type="PANTHER" id="PTHR35176">
    <property type="entry name" value="HEME OXYGENASE HI_0854-RELATED"/>
    <property type="match status" value="1"/>
</dbReference>
<proteinExistence type="predicted"/>